<evidence type="ECO:0000313" key="3">
    <source>
        <dbReference type="Proteomes" id="UP001143307"/>
    </source>
</evidence>
<keyword evidence="3" id="KW-1185">Reference proteome</keyword>
<feature type="signal peptide" evidence="1">
    <location>
        <begin position="1"/>
        <end position="19"/>
    </location>
</feature>
<evidence type="ECO:0000256" key="1">
    <source>
        <dbReference type="SAM" id="SignalP"/>
    </source>
</evidence>
<reference evidence="2" key="1">
    <citation type="submission" date="2019-02" db="EMBL/GenBank/DDBJ databases">
        <authorList>
            <person name="Li S.-H."/>
        </authorList>
    </citation>
    <scope>NUCLEOTIDE SEQUENCE</scope>
    <source>
        <strain evidence="2">IMCC8485</strain>
    </source>
</reference>
<accession>A0ABT3T074</accession>
<feature type="chain" id="PRO_5046547275" evidence="1">
    <location>
        <begin position="20"/>
        <end position="123"/>
    </location>
</feature>
<gene>
    <name evidence="2" type="ORF">EYC87_15295</name>
</gene>
<dbReference type="Gene3D" id="2.40.128.520">
    <property type="match status" value="1"/>
</dbReference>
<name>A0ABT3T074_9GAMM</name>
<dbReference type="EMBL" id="SHNP01000005">
    <property type="protein sequence ID" value="MCX2974957.1"/>
    <property type="molecule type" value="Genomic_DNA"/>
</dbReference>
<keyword evidence="1" id="KW-0732">Signal</keyword>
<dbReference type="RefSeq" id="WP_279253625.1">
    <property type="nucleotide sequence ID" value="NZ_SHNP01000005.1"/>
</dbReference>
<dbReference type="Proteomes" id="UP001143307">
    <property type="component" value="Unassembled WGS sequence"/>
</dbReference>
<proteinExistence type="predicted"/>
<sequence>MIRIMLSVAVLLFAQQAAADDINGVWKHADEPGWIEIQLERGSGTVERNDKFPERVGREILKDLATGGEAQTWSGLIYVEKMGEYKNADIILASPDRMKITVKVGFMSRTIEWQRVDEVPAAP</sequence>
<evidence type="ECO:0000313" key="2">
    <source>
        <dbReference type="EMBL" id="MCX2974957.1"/>
    </source>
</evidence>
<organism evidence="2 3">
    <name type="scientific">Candidatus Seongchinamella marina</name>
    <dbReference type="NCBI Taxonomy" id="2518990"/>
    <lineage>
        <taxon>Bacteria</taxon>
        <taxon>Pseudomonadati</taxon>
        <taxon>Pseudomonadota</taxon>
        <taxon>Gammaproteobacteria</taxon>
        <taxon>Cellvibrionales</taxon>
        <taxon>Halieaceae</taxon>
        <taxon>Seongchinamella</taxon>
    </lineage>
</organism>
<comment type="caution">
    <text evidence="2">The sequence shown here is derived from an EMBL/GenBank/DDBJ whole genome shotgun (WGS) entry which is preliminary data.</text>
</comment>
<protein>
    <submittedName>
        <fullName evidence="2">DUF2147 domain-containing protein</fullName>
    </submittedName>
</protein>